<evidence type="ECO:0000313" key="1">
    <source>
        <dbReference type="EMBL" id="MDR7134071.1"/>
    </source>
</evidence>
<evidence type="ECO:0000313" key="2">
    <source>
        <dbReference type="Proteomes" id="UP001251524"/>
    </source>
</evidence>
<dbReference type="RefSeq" id="WP_310059735.1">
    <property type="nucleotide sequence ID" value="NZ_JAVDVY010000001.1"/>
</dbReference>
<accession>A0ABU1W946</accession>
<organism evidence="1 2">
    <name type="scientific">Lysobacter niastensis</name>
    <dbReference type="NCBI Taxonomy" id="380629"/>
    <lineage>
        <taxon>Bacteria</taxon>
        <taxon>Pseudomonadati</taxon>
        <taxon>Pseudomonadota</taxon>
        <taxon>Gammaproteobacteria</taxon>
        <taxon>Lysobacterales</taxon>
        <taxon>Lysobacteraceae</taxon>
        <taxon>Lysobacter</taxon>
    </lineage>
</organism>
<gene>
    <name evidence="1" type="ORF">J2X06_001255</name>
</gene>
<name>A0ABU1W946_9GAMM</name>
<comment type="caution">
    <text evidence="1">The sequence shown here is derived from an EMBL/GenBank/DDBJ whole genome shotgun (WGS) entry which is preliminary data.</text>
</comment>
<protein>
    <submittedName>
        <fullName evidence="1">Uncharacterized protein</fullName>
    </submittedName>
</protein>
<proteinExistence type="predicted"/>
<dbReference type="Proteomes" id="UP001251524">
    <property type="component" value="Unassembled WGS sequence"/>
</dbReference>
<dbReference type="EMBL" id="JAVDVY010000001">
    <property type="protein sequence ID" value="MDR7134071.1"/>
    <property type="molecule type" value="Genomic_DNA"/>
</dbReference>
<sequence length="119" mass="13062">MYGFPADLDLSSALGQETTQLCVGPYDLQFSFGPVTFAIQSRVEVRRNGGLIGSWEAGGWPESAFYQMLNTALQAFVVLDPKRLSLRLANGLELQLLDTSEQYESMQIYVGGLDGAHII</sequence>
<reference evidence="1 2" key="1">
    <citation type="submission" date="2023-07" db="EMBL/GenBank/DDBJ databases">
        <title>Sorghum-associated microbial communities from plants grown in Nebraska, USA.</title>
        <authorList>
            <person name="Schachtman D."/>
        </authorList>
    </citation>
    <scope>NUCLEOTIDE SEQUENCE [LARGE SCALE GENOMIC DNA]</scope>
    <source>
        <strain evidence="1 2">BE198</strain>
    </source>
</reference>
<keyword evidence="2" id="KW-1185">Reference proteome</keyword>